<dbReference type="Pfam" id="PF10706">
    <property type="entry name" value="Aminoglyc_resit"/>
    <property type="match status" value="1"/>
</dbReference>
<accession>A0A2T3NLB9</accession>
<proteinExistence type="predicted"/>
<sequence>MTADKVIQIYSLFQQSAITVWIDGGWGIDALLGQQTRNHSDLDIVIQVHDVEKAIHILQEKGYMKQAEANVGDHNFVMIGDTDQIDFHVICFDDDGKGIYGPPDKNVFYPDYAFGHSGEIKGLTVNCISPQYQLESHSGYALRPCDFLDTQRLCEEFQLPVPCWLEPLS</sequence>
<organism evidence="1 2">
    <name type="scientific">Photobacterium rosenbergii</name>
    <dbReference type="NCBI Taxonomy" id="294936"/>
    <lineage>
        <taxon>Bacteria</taxon>
        <taxon>Pseudomonadati</taxon>
        <taxon>Pseudomonadota</taxon>
        <taxon>Gammaproteobacteria</taxon>
        <taxon>Vibrionales</taxon>
        <taxon>Vibrionaceae</taxon>
        <taxon>Photobacterium</taxon>
    </lineage>
</organism>
<comment type="caution">
    <text evidence="1">The sequence shown here is derived from an EMBL/GenBank/DDBJ whole genome shotgun (WGS) entry which is preliminary data.</text>
</comment>
<dbReference type="RefSeq" id="WP_107296924.1">
    <property type="nucleotide sequence ID" value="NZ_PYMB01000001.1"/>
</dbReference>
<evidence type="ECO:0000313" key="1">
    <source>
        <dbReference type="EMBL" id="PSW16301.1"/>
    </source>
</evidence>
<dbReference type="Gene3D" id="3.30.460.40">
    <property type="match status" value="1"/>
</dbReference>
<evidence type="ECO:0000313" key="2">
    <source>
        <dbReference type="Proteomes" id="UP000241346"/>
    </source>
</evidence>
<name>A0A2T3NLB9_9GAMM</name>
<protein>
    <submittedName>
        <fullName evidence="1">tRNA nucleotidyltransferase</fullName>
    </submittedName>
</protein>
<dbReference type="OrthoDB" id="9800567at2"/>
<gene>
    <name evidence="1" type="ORF">C9J01_04685</name>
</gene>
<reference evidence="1 2" key="1">
    <citation type="submission" date="2018-03" db="EMBL/GenBank/DDBJ databases">
        <title>Whole genome sequencing of Histamine producing bacteria.</title>
        <authorList>
            <person name="Butler K."/>
        </authorList>
    </citation>
    <scope>NUCLEOTIDE SEQUENCE [LARGE SCALE GENOMIC DNA]</scope>
    <source>
        <strain evidence="1 2">DSM 19138</strain>
    </source>
</reference>
<dbReference type="GO" id="GO:0016740">
    <property type="term" value="F:transferase activity"/>
    <property type="evidence" value="ECO:0007669"/>
    <property type="project" value="UniProtKB-KW"/>
</dbReference>
<dbReference type="AlphaFoldDB" id="A0A2T3NLB9"/>
<dbReference type="Proteomes" id="UP000241346">
    <property type="component" value="Unassembled WGS sequence"/>
</dbReference>
<keyword evidence="1" id="KW-0808">Transferase</keyword>
<dbReference type="EMBL" id="PYMB01000001">
    <property type="protein sequence ID" value="PSW16301.1"/>
    <property type="molecule type" value="Genomic_DNA"/>
</dbReference>
<dbReference type="InterPro" id="IPR019646">
    <property type="entry name" value="Aminoglyc_AdlTrfase"/>
</dbReference>